<comment type="catalytic activity">
    <reaction evidence="1">
        <text>Endonucleolytic cleavage to 5'-phosphomonoester.</text>
        <dbReference type="EC" id="3.1.26.4"/>
    </reaction>
</comment>
<dbReference type="EC" id="3.1.26.4" evidence="5"/>
<organism evidence="13 14">
    <name type="scientific">Nicoliella lavandulae</name>
    <dbReference type="NCBI Taxonomy" id="3082954"/>
    <lineage>
        <taxon>Bacteria</taxon>
        <taxon>Bacillati</taxon>
        <taxon>Bacillota</taxon>
        <taxon>Bacilli</taxon>
        <taxon>Lactobacillales</taxon>
        <taxon>Lactobacillaceae</taxon>
        <taxon>Nicoliella</taxon>
    </lineage>
</organism>
<evidence type="ECO:0000256" key="8">
    <source>
        <dbReference type="ARBA" id="ARBA00022759"/>
    </source>
</evidence>
<gene>
    <name evidence="13" type="ORF">R4146_01010</name>
</gene>
<evidence type="ECO:0000256" key="9">
    <source>
        <dbReference type="ARBA" id="ARBA00022801"/>
    </source>
</evidence>
<keyword evidence="8" id="KW-0255">Endonuclease</keyword>
<dbReference type="SUPFAM" id="SSF55658">
    <property type="entry name" value="L9 N-domain-like"/>
    <property type="match status" value="1"/>
</dbReference>
<dbReference type="InterPro" id="IPR036397">
    <property type="entry name" value="RNaseH_sf"/>
</dbReference>
<keyword evidence="14" id="KW-1185">Reference proteome</keyword>
<keyword evidence="10" id="KW-0460">Magnesium</keyword>
<evidence type="ECO:0000313" key="13">
    <source>
        <dbReference type="EMBL" id="MEJ6399768.1"/>
    </source>
</evidence>
<dbReference type="Gene3D" id="3.40.970.10">
    <property type="entry name" value="Ribonuclease H1, N-terminal domain"/>
    <property type="match status" value="1"/>
</dbReference>
<keyword evidence="7" id="KW-0479">Metal-binding</keyword>
<accession>A0ABU8SIN7</accession>
<dbReference type="Pfam" id="PF01693">
    <property type="entry name" value="Cauli_VI"/>
    <property type="match status" value="1"/>
</dbReference>
<dbReference type="PROSITE" id="PS51257">
    <property type="entry name" value="PROKAR_LIPOPROTEIN"/>
    <property type="match status" value="1"/>
</dbReference>
<evidence type="ECO:0000256" key="7">
    <source>
        <dbReference type="ARBA" id="ARBA00022723"/>
    </source>
</evidence>
<dbReference type="Proteomes" id="UP001370590">
    <property type="component" value="Unassembled WGS sequence"/>
</dbReference>
<feature type="compositionally biased region" description="Polar residues" evidence="11">
    <location>
        <begin position="284"/>
        <end position="301"/>
    </location>
</feature>
<feature type="domain" description="RNase H type-1" evidence="12">
    <location>
        <begin position="62"/>
        <end position="220"/>
    </location>
</feature>
<dbReference type="InterPro" id="IPR050092">
    <property type="entry name" value="RNase_H"/>
</dbReference>
<dbReference type="PROSITE" id="PS50879">
    <property type="entry name" value="RNASE_H_1"/>
    <property type="match status" value="1"/>
</dbReference>
<name>A0ABU8SIN7_9LACO</name>
<evidence type="ECO:0000256" key="5">
    <source>
        <dbReference type="ARBA" id="ARBA00012180"/>
    </source>
</evidence>
<dbReference type="EMBL" id="JAWMWH010000001">
    <property type="protein sequence ID" value="MEJ6399768.1"/>
    <property type="molecule type" value="Genomic_DNA"/>
</dbReference>
<feature type="compositionally biased region" description="Basic and acidic residues" evidence="11">
    <location>
        <begin position="262"/>
        <end position="283"/>
    </location>
</feature>
<dbReference type="Gene3D" id="3.30.420.10">
    <property type="entry name" value="Ribonuclease H-like superfamily/Ribonuclease H"/>
    <property type="match status" value="1"/>
</dbReference>
<evidence type="ECO:0000259" key="12">
    <source>
        <dbReference type="PROSITE" id="PS50879"/>
    </source>
</evidence>
<feature type="region of interest" description="Disordered" evidence="11">
    <location>
        <begin position="255"/>
        <end position="301"/>
    </location>
</feature>
<evidence type="ECO:0000256" key="11">
    <source>
        <dbReference type="SAM" id="MobiDB-lite"/>
    </source>
</evidence>
<protein>
    <recommendedName>
        <fullName evidence="5">ribonuclease H</fullName>
        <ecNumber evidence="5">3.1.26.4</ecNumber>
    </recommendedName>
</protein>
<comment type="similarity">
    <text evidence="3">Belongs to the RNase H family.</text>
</comment>
<dbReference type="InterPro" id="IPR009027">
    <property type="entry name" value="Ribosomal_bL9/RNase_H1_N"/>
</dbReference>
<dbReference type="SUPFAM" id="SSF53098">
    <property type="entry name" value="Ribonuclease H-like"/>
    <property type="match status" value="1"/>
</dbReference>
<comment type="subunit">
    <text evidence="4">Monomer.</text>
</comment>
<dbReference type="InterPro" id="IPR037056">
    <property type="entry name" value="RNase_H1_N_sf"/>
</dbReference>
<evidence type="ECO:0000313" key="14">
    <source>
        <dbReference type="Proteomes" id="UP001370590"/>
    </source>
</evidence>
<dbReference type="CDD" id="cd09278">
    <property type="entry name" value="RNase_HI_prokaryote_like"/>
    <property type="match status" value="1"/>
</dbReference>
<dbReference type="PANTHER" id="PTHR10642">
    <property type="entry name" value="RIBONUCLEASE H1"/>
    <property type="match status" value="1"/>
</dbReference>
<evidence type="ECO:0000256" key="4">
    <source>
        <dbReference type="ARBA" id="ARBA00011245"/>
    </source>
</evidence>
<comment type="caution">
    <text evidence="13">The sequence shown here is derived from an EMBL/GenBank/DDBJ whole genome shotgun (WGS) entry which is preliminary data.</text>
</comment>
<keyword evidence="6" id="KW-0540">Nuclease</keyword>
<evidence type="ECO:0000256" key="6">
    <source>
        <dbReference type="ARBA" id="ARBA00022722"/>
    </source>
</evidence>
<dbReference type="RefSeq" id="WP_339959608.1">
    <property type="nucleotide sequence ID" value="NZ_JAWMWH010000001.1"/>
</dbReference>
<comment type="cofactor">
    <cofactor evidence="2">
        <name>Mg(2+)</name>
        <dbReference type="ChEBI" id="CHEBI:18420"/>
    </cofactor>
</comment>
<dbReference type="InterPro" id="IPR012337">
    <property type="entry name" value="RNaseH-like_sf"/>
</dbReference>
<reference evidence="13 14" key="1">
    <citation type="submission" date="2023-10" db="EMBL/GenBank/DDBJ databases">
        <title>Nicoliella lavandulae sp. nov. isolated from Lavandula angustifolia flowers.</title>
        <authorList>
            <person name="Alcantara C."/>
            <person name="Zuniga M."/>
            <person name="Landete J.M."/>
            <person name="Monedero V."/>
        </authorList>
    </citation>
    <scope>NUCLEOTIDE SEQUENCE [LARGE SCALE GENOMIC DNA]</scope>
    <source>
        <strain evidence="13 14">Es01</strain>
    </source>
</reference>
<dbReference type="PANTHER" id="PTHR10642:SF26">
    <property type="entry name" value="RIBONUCLEASE H1"/>
    <property type="match status" value="1"/>
</dbReference>
<dbReference type="Pfam" id="PF00075">
    <property type="entry name" value="RNase_H"/>
    <property type="match status" value="1"/>
</dbReference>
<proteinExistence type="inferred from homology"/>
<dbReference type="InterPro" id="IPR011320">
    <property type="entry name" value="RNase_H1_N"/>
</dbReference>
<sequence length="301" mass="33605">MAQKFYAVRKGHQPGIYTTWAACKEQVDGFKNPRFKGFESEAAARAFLEGKDEAKPTQTYATPATITVYTDGGSRNHGNYKNGQVKPTDKAAWAYLIEFSDDQDAQSKAGSELGATNNRMEVMALRNALMALLDQGKANEAIQVISDSEYVLKSTKQWLPGWKRRGWKRSNGAPVLNQELWQQIDQLLPQFKDLRLDWTKGHANNRGNQFVDKLLNQAMDQMGQSGTIKVSKPAPKDSMPVADEKLKQDAINNINGVLNGEEAPKQLHPSSDDDQRISPDESARNISESLKNLNQNHDNND</sequence>
<evidence type="ECO:0000256" key="10">
    <source>
        <dbReference type="ARBA" id="ARBA00022842"/>
    </source>
</evidence>
<evidence type="ECO:0000256" key="3">
    <source>
        <dbReference type="ARBA" id="ARBA00005300"/>
    </source>
</evidence>
<evidence type="ECO:0000256" key="1">
    <source>
        <dbReference type="ARBA" id="ARBA00000077"/>
    </source>
</evidence>
<keyword evidence="9" id="KW-0378">Hydrolase</keyword>
<dbReference type="InterPro" id="IPR022892">
    <property type="entry name" value="RNaseHI"/>
</dbReference>
<dbReference type="InterPro" id="IPR002156">
    <property type="entry name" value="RNaseH_domain"/>
</dbReference>
<evidence type="ECO:0000256" key="2">
    <source>
        <dbReference type="ARBA" id="ARBA00001946"/>
    </source>
</evidence>